<name>A0ABP7NT29_9GAMM</name>
<reference evidence="2" key="1">
    <citation type="journal article" date="2019" name="Int. J. Syst. Evol. Microbiol.">
        <title>The Global Catalogue of Microorganisms (GCM) 10K type strain sequencing project: providing services to taxonomists for standard genome sequencing and annotation.</title>
        <authorList>
            <consortium name="The Broad Institute Genomics Platform"/>
            <consortium name="The Broad Institute Genome Sequencing Center for Infectious Disease"/>
            <person name="Wu L."/>
            <person name="Ma J."/>
        </authorList>
    </citation>
    <scope>NUCLEOTIDE SEQUENCE [LARGE SCALE GENOMIC DNA]</scope>
    <source>
        <strain evidence="2">JCM 17555</strain>
    </source>
</reference>
<evidence type="ECO:0000313" key="2">
    <source>
        <dbReference type="Proteomes" id="UP001501337"/>
    </source>
</evidence>
<dbReference type="EMBL" id="BAABBO010000004">
    <property type="protein sequence ID" value="GAA3953575.1"/>
    <property type="molecule type" value="Genomic_DNA"/>
</dbReference>
<keyword evidence="2" id="KW-1185">Reference proteome</keyword>
<organism evidence="1 2">
    <name type="scientific">Allohahella marinimesophila</name>
    <dbReference type="NCBI Taxonomy" id="1054972"/>
    <lineage>
        <taxon>Bacteria</taxon>
        <taxon>Pseudomonadati</taxon>
        <taxon>Pseudomonadota</taxon>
        <taxon>Gammaproteobacteria</taxon>
        <taxon>Oceanospirillales</taxon>
        <taxon>Hahellaceae</taxon>
        <taxon>Allohahella</taxon>
    </lineage>
</organism>
<proteinExistence type="predicted"/>
<evidence type="ECO:0000313" key="1">
    <source>
        <dbReference type="EMBL" id="GAA3953575.1"/>
    </source>
</evidence>
<accession>A0ABP7NT29</accession>
<protein>
    <submittedName>
        <fullName evidence="1">Uncharacterized protein</fullName>
    </submittedName>
</protein>
<sequence>MSVIIGETYDVSDPGREFERALAVFARSLKFAIDKNGLARSHPGDQCNELPLGLQV</sequence>
<dbReference type="Proteomes" id="UP001501337">
    <property type="component" value="Unassembled WGS sequence"/>
</dbReference>
<comment type="caution">
    <text evidence="1">The sequence shown here is derived from an EMBL/GenBank/DDBJ whole genome shotgun (WGS) entry which is preliminary data.</text>
</comment>
<gene>
    <name evidence="1" type="ORF">GCM10022278_10510</name>
</gene>